<dbReference type="OrthoDB" id="5407417at2759"/>
<dbReference type="Proteomes" id="UP000053029">
    <property type="component" value="Unassembled WGS sequence"/>
</dbReference>
<keyword evidence="2" id="KW-1185">Reference proteome</keyword>
<accession>A0A0D2F2S7</accession>
<sequence length="133" mass="14728">MEPSFKPVHISFPVPRHPHLNFHAHLSFIGNCSMVLLTTTDIGHTESALPPMGSFVYAMPAIRDDRNVISTPLATSGSNIDYATRMAKILARKMKQPVYVGCSMDFSGTTAEEEMEGFAAVVDQIMERWDPKS</sequence>
<dbReference type="HOGENOM" id="CLU_108992_0_0_1"/>
<name>A0A0D2F2S7_9EURO</name>
<protein>
    <recommendedName>
        <fullName evidence="3">Proteasome assembly chaperone 4</fullName>
    </recommendedName>
</protein>
<dbReference type="Gene3D" id="3.30.230.100">
    <property type="match status" value="1"/>
</dbReference>
<dbReference type="GO" id="GO:0043248">
    <property type="term" value="P:proteasome assembly"/>
    <property type="evidence" value="ECO:0007669"/>
    <property type="project" value="InterPro"/>
</dbReference>
<reference evidence="1 2" key="1">
    <citation type="submission" date="2015-01" db="EMBL/GenBank/DDBJ databases">
        <title>The Genome Sequence of Fonsecaea pedrosoi CBS 271.37.</title>
        <authorList>
            <consortium name="The Broad Institute Genomics Platform"/>
            <person name="Cuomo C."/>
            <person name="de Hoog S."/>
            <person name="Gorbushina A."/>
            <person name="Stielow B."/>
            <person name="Teixiera M."/>
            <person name="Abouelleil A."/>
            <person name="Chapman S.B."/>
            <person name="Priest M."/>
            <person name="Young S.K."/>
            <person name="Wortman J."/>
            <person name="Nusbaum C."/>
            <person name="Birren B."/>
        </authorList>
    </citation>
    <scope>NUCLEOTIDE SEQUENCE [LARGE SCALE GENOMIC DNA]</scope>
    <source>
        <strain evidence="1 2">CBS 271.37</strain>
    </source>
</reference>
<dbReference type="GeneID" id="25303445"/>
<evidence type="ECO:0008006" key="3">
    <source>
        <dbReference type="Google" id="ProtNLM"/>
    </source>
</evidence>
<organism evidence="1 2">
    <name type="scientific">Fonsecaea pedrosoi CBS 271.37</name>
    <dbReference type="NCBI Taxonomy" id="1442368"/>
    <lineage>
        <taxon>Eukaryota</taxon>
        <taxon>Fungi</taxon>
        <taxon>Dikarya</taxon>
        <taxon>Ascomycota</taxon>
        <taxon>Pezizomycotina</taxon>
        <taxon>Eurotiomycetes</taxon>
        <taxon>Chaetothyriomycetidae</taxon>
        <taxon>Chaetothyriales</taxon>
        <taxon>Herpotrichiellaceae</taxon>
        <taxon>Fonsecaea</taxon>
    </lineage>
</organism>
<dbReference type="AlphaFoldDB" id="A0A0D2F2S7"/>
<dbReference type="RefSeq" id="XP_013284740.1">
    <property type="nucleotide sequence ID" value="XM_013429286.1"/>
</dbReference>
<proteinExistence type="predicted"/>
<dbReference type="Pfam" id="PF16093">
    <property type="entry name" value="PAC4"/>
    <property type="match status" value="1"/>
</dbReference>
<evidence type="ECO:0000313" key="2">
    <source>
        <dbReference type="Proteomes" id="UP000053029"/>
    </source>
</evidence>
<dbReference type="EMBL" id="KN846971">
    <property type="protein sequence ID" value="KIW80932.1"/>
    <property type="molecule type" value="Genomic_DNA"/>
</dbReference>
<gene>
    <name evidence="1" type="ORF">Z517_03955</name>
</gene>
<dbReference type="InterPro" id="IPR032157">
    <property type="entry name" value="PAC4"/>
</dbReference>
<dbReference type="VEuPathDB" id="FungiDB:Z517_03955"/>
<evidence type="ECO:0000313" key="1">
    <source>
        <dbReference type="EMBL" id="KIW80932.1"/>
    </source>
</evidence>